<keyword evidence="4" id="KW-1185">Reference proteome</keyword>
<feature type="compositionally biased region" description="Acidic residues" evidence="1">
    <location>
        <begin position="72"/>
        <end position="82"/>
    </location>
</feature>
<sequence>MKEGSPNVGRKDKDIAEEAMTDHFGYQVKAFCKDLLVLGKQDLEHLLEYWRMHMGKSLSSSPQKDSPTASYAEDEIEGDAELISERQAKDKSIRMQKDALEDGYADDELSSLSSIKDQADLMRIYIEPG</sequence>
<proteinExistence type="predicted"/>
<dbReference type="InterPro" id="IPR024576">
    <property type="entry name" value="rRNA_MeTfrase_Spb1_DUF3381"/>
</dbReference>
<organism evidence="3 4">
    <name type="scientific">Papaver somniferum</name>
    <name type="common">Opium poppy</name>
    <dbReference type="NCBI Taxonomy" id="3469"/>
    <lineage>
        <taxon>Eukaryota</taxon>
        <taxon>Viridiplantae</taxon>
        <taxon>Streptophyta</taxon>
        <taxon>Embryophyta</taxon>
        <taxon>Tracheophyta</taxon>
        <taxon>Spermatophyta</taxon>
        <taxon>Magnoliopsida</taxon>
        <taxon>Ranunculales</taxon>
        <taxon>Papaveraceae</taxon>
        <taxon>Papaveroideae</taxon>
        <taxon>Papaver</taxon>
    </lineage>
</organism>
<feature type="region of interest" description="Disordered" evidence="1">
    <location>
        <begin position="56"/>
        <end position="91"/>
    </location>
</feature>
<evidence type="ECO:0000313" key="4">
    <source>
        <dbReference type="Proteomes" id="UP000316621"/>
    </source>
</evidence>
<dbReference type="EMBL" id="CM010724">
    <property type="protein sequence ID" value="RZC79903.1"/>
    <property type="molecule type" value="Genomic_DNA"/>
</dbReference>
<evidence type="ECO:0000313" key="3">
    <source>
        <dbReference type="EMBL" id="RZC79903.1"/>
    </source>
</evidence>
<protein>
    <recommendedName>
        <fullName evidence="2">DUF3381 domain-containing protein</fullName>
    </recommendedName>
</protein>
<dbReference type="Pfam" id="PF11861">
    <property type="entry name" value="DUF3381"/>
    <property type="match status" value="1"/>
</dbReference>
<gene>
    <name evidence="3" type="ORF">C5167_042479</name>
</gene>
<evidence type="ECO:0000259" key="2">
    <source>
        <dbReference type="Pfam" id="PF11861"/>
    </source>
</evidence>
<dbReference type="Proteomes" id="UP000316621">
    <property type="component" value="Chromosome 10"/>
</dbReference>
<evidence type="ECO:0000256" key="1">
    <source>
        <dbReference type="SAM" id="MobiDB-lite"/>
    </source>
</evidence>
<feature type="compositionally biased region" description="Polar residues" evidence="1">
    <location>
        <begin position="57"/>
        <end position="69"/>
    </location>
</feature>
<dbReference type="STRING" id="3469.A0A4Y7L2X9"/>
<reference evidence="3 4" key="1">
    <citation type="journal article" date="2018" name="Science">
        <title>The opium poppy genome and morphinan production.</title>
        <authorList>
            <person name="Guo L."/>
            <person name="Winzer T."/>
            <person name="Yang X."/>
            <person name="Li Y."/>
            <person name="Ning Z."/>
            <person name="He Z."/>
            <person name="Teodor R."/>
            <person name="Lu Y."/>
            <person name="Bowser T.A."/>
            <person name="Graham I.A."/>
            <person name="Ye K."/>
        </authorList>
    </citation>
    <scope>NUCLEOTIDE SEQUENCE [LARGE SCALE GENOMIC DNA]</scope>
    <source>
        <strain evidence="4">cv. HN1</strain>
        <tissue evidence="3">Leaves</tissue>
    </source>
</reference>
<name>A0A4Y7L2X9_PAPSO</name>
<dbReference type="AlphaFoldDB" id="A0A4Y7L2X9"/>
<feature type="domain" description="DUF3381" evidence="2">
    <location>
        <begin position="27"/>
        <end position="98"/>
    </location>
</feature>
<accession>A0A4Y7L2X9</accession>
<dbReference type="Gramene" id="RZC79903">
    <property type="protein sequence ID" value="RZC79903"/>
    <property type="gene ID" value="C5167_042479"/>
</dbReference>